<reference evidence="2 3" key="2">
    <citation type="journal article" date="2021" name="Int. J. Syst. Evol. Microbiol.">
        <title>Isolation and Polyphasic Characterization of Desulfuromonas versatilis sp. Nov., an Electrogenic Bacteria Capable of Versatile Metabolism Isolated from a Graphene Oxide-Reducing Enrichment Culture.</title>
        <authorList>
            <person name="Xie L."/>
            <person name="Yoshida N."/>
            <person name="Ishii S."/>
            <person name="Meng L."/>
        </authorList>
    </citation>
    <scope>NUCLEOTIDE SEQUENCE [LARGE SCALE GENOMIC DNA]</scope>
    <source>
        <strain evidence="2 3">NIT-T3</strain>
    </source>
</reference>
<dbReference type="InterPro" id="IPR027417">
    <property type="entry name" value="P-loop_NTPase"/>
</dbReference>
<name>A0ABM8HT43_9BACT</name>
<dbReference type="InterPro" id="IPR052026">
    <property type="entry name" value="ExeA_AAA_ATPase_DNA-bind"/>
</dbReference>
<organism evidence="2 3">
    <name type="scientific">Desulfuromonas versatilis</name>
    <dbReference type="NCBI Taxonomy" id="2802975"/>
    <lineage>
        <taxon>Bacteria</taxon>
        <taxon>Pseudomonadati</taxon>
        <taxon>Thermodesulfobacteriota</taxon>
        <taxon>Desulfuromonadia</taxon>
        <taxon>Desulfuromonadales</taxon>
        <taxon>Desulfuromonadaceae</taxon>
        <taxon>Desulfuromonas</taxon>
    </lineage>
</organism>
<evidence type="ECO:0000259" key="1">
    <source>
        <dbReference type="SMART" id="SM00382"/>
    </source>
</evidence>
<dbReference type="RefSeq" id="WP_221248550.1">
    <property type="nucleotide sequence ID" value="NZ_AP024355.1"/>
</dbReference>
<dbReference type="EMBL" id="AP024355">
    <property type="protein sequence ID" value="BCR05125.1"/>
    <property type="molecule type" value="Genomic_DNA"/>
</dbReference>
<dbReference type="Proteomes" id="UP001319827">
    <property type="component" value="Chromosome"/>
</dbReference>
<dbReference type="SMART" id="SM00382">
    <property type="entry name" value="AAA"/>
    <property type="match status" value="1"/>
</dbReference>
<dbReference type="PANTHER" id="PTHR35894:SF1">
    <property type="entry name" value="PHOSPHORIBULOKINASE _ URIDINE KINASE FAMILY"/>
    <property type="match status" value="1"/>
</dbReference>
<feature type="domain" description="AAA+ ATPase" evidence="1">
    <location>
        <begin position="41"/>
        <end position="165"/>
    </location>
</feature>
<dbReference type="Gene3D" id="3.40.50.300">
    <property type="entry name" value="P-loop containing nucleotide triphosphate hydrolases"/>
    <property type="match status" value="1"/>
</dbReference>
<proteinExistence type="predicted"/>
<dbReference type="InterPro" id="IPR049945">
    <property type="entry name" value="AAA_22"/>
</dbReference>
<evidence type="ECO:0000313" key="3">
    <source>
        <dbReference type="Proteomes" id="UP001319827"/>
    </source>
</evidence>
<dbReference type="InterPro" id="IPR003593">
    <property type="entry name" value="AAA+_ATPase"/>
</dbReference>
<reference evidence="2 3" key="1">
    <citation type="journal article" date="2016" name="C (Basel)">
        <title>Selective Growth of and Electricity Production by Marine Exoelectrogenic Bacteria in Self-Aggregated Hydrogel of Microbially Reduced Graphene Oxide.</title>
        <authorList>
            <person name="Yoshida N."/>
            <person name="Goto Y."/>
            <person name="Miyata Y."/>
        </authorList>
    </citation>
    <scope>NUCLEOTIDE SEQUENCE [LARGE SCALE GENOMIC DNA]</scope>
    <source>
        <strain evidence="2 3">NIT-T3</strain>
    </source>
</reference>
<sequence>MYERFFGLNERPFSKTPDPRFLFMSRMHREAMARLHYAVEERDLILLTGGIGCGKTTLSRALMDELGEGFKILLFINPRLTPLEFLRTLALRLGVAEPARFKTELLEQIGAELYGLYRQNLCPVLVIDEAQLVPHKDTFEEIRLLTNFQLDDRNLMSIVVMGQPELRKRLAHRVYEPLRQRIGMQFHLEPLSLEETAEYLDYRVGIAGGAPGLFDPGAVAGIFRFSGGIPRKINHAASLALLEAFGREVKPVNAAVLDAVMAELDLTAEPMQGKLNDGSCRHP</sequence>
<dbReference type="PANTHER" id="PTHR35894">
    <property type="entry name" value="GENERAL SECRETION PATHWAY PROTEIN A-RELATED"/>
    <property type="match status" value="1"/>
</dbReference>
<protein>
    <submittedName>
        <fullName evidence="2">ATPase</fullName>
    </submittedName>
</protein>
<keyword evidence="3" id="KW-1185">Reference proteome</keyword>
<accession>A0ABM8HT43</accession>
<gene>
    <name evidence="2" type="ORF">DESUT3_21940</name>
</gene>
<dbReference type="SUPFAM" id="SSF52540">
    <property type="entry name" value="P-loop containing nucleoside triphosphate hydrolases"/>
    <property type="match status" value="1"/>
</dbReference>
<evidence type="ECO:0000313" key="2">
    <source>
        <dbReference type="EMBL" id="BCR05125.1"/>
    </source>
</evidence>
<dbReference type="Pfam" id="PF13401">
    <property type="entry name" value="AAA_22"/>
    <property type="match status" value="1"/>
</dbReference>